<name>A0ABX8UKF5_9BURK</name>
<accession>A0ABX8UKF5</accession>
<reference evidence="2 3" key="1">
    <citation type="submission" date="2021-07" db="EMBL/GenBank/DDBJ databases">
        <title>Paraburkholderia edwinii protects Aspergillus sp. from phenazines by acting as a toxin sponge.</title>
        <authorList>
            <person name="Dahlstrom K.M."/>
            <person name="Newman D.K."/>
        </authorList>
    </citation>
    <scope>NUCLEOTIDE SEQUENCE [LARGE SCALE GENOMIC DNA]</scope>
    <source>
        <strain evidence="2 3">Pe01</strain>
    </source>
</reference>
<gene>
    <name evidence="2" type="ORF">KZJ38_03700</name>
</gene>
<dbReference type="PANTHER" id="PTHR39569">
    <property type="entry name" value="INORGANIC TRIPHOSPHATASE"/>
    <property type="match status" value="1"/>
</dbReference>
<evidence type="ECO:0000313" key="3">
    <source>
        <dbReference type="Proteomes" id="UP000826462"/>
    </source>
</evidence>
<dbReference type="RefSeq" id="WP_219798830.1">
    <property type="nucleotide sequence ID" value="NZ_CP080095.1"/>
</dbReference>
<dbReference type="Proteomes" id="UP000826462">
    <property type="component" value="Chromosome 1"/>
</dbReference>
<sequence length="213" mass="22940">MGIEREIKLALPADQADAATQWFIARTGETGKPLALDNLYFDTPSLTLARSKSALRLRRTPDSWLQTFKTVGTAQSGMHSRHEWEMPVAGPALEIDALLKVCDDADAAAALRNAAPQVIELFRTNFTRTLWLVVHQGAHVEAAIDRGEILADVDGSTRRAPICEVELELKSGDEAALHAFAAELVASVPGLVPENASKAQRGYELREGGGGAT</sequence>
<dbReference type="SUPFAM" id="SSF55154">
    <property type="entry name" value="CYTH-like phosphatases"/>
    <property type="match status" value="1"/>
</dbReference>
<organism evidence="2 3">
    <name type="scientific">Paraburkholderia edwinii</name>
    <dbReference type="NCBI Taxonomy" id="2861782"/>
    <lineage>
        <taxon>Bacteria</taxon>
        <taxon>Pseudomonadati</taxon>
        <taxon>Pseudomonadota</taxon>
        <taxon>Betaproteobacteria</taxon>
        <taxon>Burkholderiales</taxon>
        <taxon>Burkholderiaceae</taxon>
        <taxon>Paraburkholderia</taxon>
    </lineage>
</organism>
<dbReference type="EMBL" id="CP080095">
    <property type="protein sequence ID" value="QYD69486.1"/>
    <property type="molecule type" value="Genomic_DNA"/>
</dbReference>
<evidence type="ECO:0000259" key="1">
    <source>
        <dbReference type="PROSITE" id="PS51707"/>
    </source>
</evidence>
<dbReference type="PANTHER" id="PTHR39569:SF1">
    <property type="entry name" value="INORGANIC TRIPHOSPHATASE"/>
    <property type="match status" value="1"/>
</dbReference>
<dbReference type="CDD" id="cd07756">
    <property type="entry name" value="CYTH-like_Pase_CHAD"/>
    <property type="match status" value="1"/>
</dbReference>
<dbReference type="Pfam" id="PF01928">
    <property type="entry name" value="CYTH"/>
    <property type="match status" value="1"/>
</dbReference>
<protein>
    <submittedName>
        <fullName evidence="2">CYTH domain-containing protein</fullName>
    </submittedName>
</protein>
<dbReference type="PROSITE" id="PS51707">
    <property type="entry name" value="CYTH"/>
    <property type="match status" value="1"/>
</dbReference>
<evidence type="ECO:0000313" key="2">
    <source>
        <dbReference type="EMBL" id="QYD69486.1"/>
    </source>
</evidence>
<proteinExistence type="predicted"/>
<dbReference type="Gene3D" id="2.40.320.10">
    <property type="entry name" value="Hypothetical Protein Pfu-838710-001"/>
    <property type="match status" value="1"/>
</dbReference>
<feature type="domain" description="CYTH" evidence="1">
    <location>
        <begin position="2"/>
        <end position="209"/>
    </location>
</feature>
<dbReference type="InterPro" id="IPR039013">
    <property type="entry name" value="YgiF"/>
</dbReference>
<dbReference type="SMART" id="SM01118">
    <property type="entry name" value="CYTH"/>
    <property type="match status" value="1"/>
</dbReference>
<keyword evidence="3" id="KW-1185">Reference proteome</keyword>
<dbReference type="InterPro" id="IPR033469">
    <property type="entry name" value="CYTH-like_dom_sf"/>
</dbReference>
<dbReference type="InterPro" id="IPR023577">
    <property type="entry name" value="CYTH_domain"/>
</dbReference>